<evidence type="ECO:0000256" key="1">
    <source>
        <dbReference type="SAM" id="Phobius"/>
    </source>
</evidence>
<sequence length="84" mass="9757">MKLDALSLFIIAVSVVLAVLFKWYLFRRIRNWIDQDLIRGLAGQNTELHMHLVEADLSLRESGVKRSERHRRLEALAQAFEPKG</sequence>
<evidence type="ECO:0000313" key="3">
    <source>
        <dbReference type="Proteomes" id="UP000028252"/>
    </source>
</evidence>
<evidence type="ECO:0000313" key="2">
    <source>
        <dbReference type="EMBL" id="KEA62029.1"/>
    </source>
</evidence>
<dbReference type="OrthoDB" id="6089792at2"/>
<keyword evidence="1" id="KW-0472">Membrane</keyword>
<gene>
    <name evidence="2" type="ORF">ADIMK_3690</name>
</gene>
<dbReference type="Proteomes" id="UP000028252">
    <property type="component" value="Unassembled WGS sequence"/>
</dbReference>
<dbReference type="PATRIC" id="fig|1232683.4.peg.3631"/>
<feature type="transmembrane region" description="Helical" evidence="1">
    <location>
        <begin position="6"/>
        <end position="25"/>
    </location>
</feature>
<comment type="caution">
    <text evidence="2">The sequence shown here is derived from an EMBL/GenBank/DDBJ whole genome shotgun (WGS) entry which is preliminary data.</text>
</comment>
<organism evidence="2 3">
    <name type="scientific">Marinobacterium lacunae</name>
    <dbReference type="NCBI Taxonomy" id="1232683"/>
    <lineage>
        <taxon>Bacteria</taxon>
        <taxon>Pseudomonadati</taxon>
        <taxon>Pseudomonadota</taxon>
        <taxon>Gammaproteobacteria</taxon>
        <taxon>Oceanospirillales</taxon>
        <taxon>Oceanospirillaceae</taxon>
        <taxon>Marinobacterium</taxon>
    </lineage>
</organism>
<keyword evidence="1" id="KW-1133">Transmembrane helix</keyword>
<dbReference type="STRING" id="1232683.ADIMK_3690"/>
<keyword evidence="3" id="KW-1185">Reference proteome</keyword>
<name>A0A081FU24_9GAMM</name>
<dbReference type="AlphaFoldDB" id="A0A081FU24"/>
<protein>
    <submittedName>
        <fullName evidence="2">Uncharacterized protein</fullName>
    </submittedName>
</protein>
<accession>A0A081FU24</accession>
<dbReference type="EMBL" id="JMQN01000057">
    <property type="protein sequence ID" value="KEA62029.1"/>
    <property type="molecule type" value="Genomic_DNA"/>
</dbReference>
<reference evidence="2 3" key="1">
    <citation type="submission" date="2014-04" db="EMBL/GenBank/DDBJ databases">
        <title>Marinobacterium kochiensis sp. nov., isolated from sediment sample collected from Kochi backwaters in Kerala, India.</title>
        <authorList>
            <person name="Singh A."/>
            <person name="Pinnaka A.K."/>
        </authorList>
    </citation>
    <scope>NUCLEOTIDE SEQUENCE [LARGE SCALE GENOMIC DNA]</scope>
    <source>
        <strain evidence="2 3">AK27</strain>
    </source>
</reference>
<proteinExistence type="predicted"/>
<dbReference type="RefSeq" id="WP_051693109.1">
    <property type="nucleotide sequence ID" value="NZ_JMQN01000057.1"/>
</dbReference>
<keyword evidence="1" id="KW-0812">Transmembrane</keyword>